<accession>A0A7V8VGI5</accession>
<name>A0A7V8VGI5_9BACT</name>
<keyword evidence="1" id="KW-0472">Membrane</keyword>
<keyword evidence="1" id="KW-0812">Transmembrane</keyword>
<reference evidence="2 3" key="1">
    <citation type="submission" date="2020-07" db="EMBL/GenBank/DDBJ databases">
        <title>Thermogemmata thermophila gen. nov., sp. nov., a novel moderate thermophilic planctomycete from a Kamchatka hot spring.</title>
        <authorList>
            <person name="Elcheninov A.G."/>
            <person name="Podosokorskaya O.A."/>
            <person name="Kovaleva O.L."/>
            <person name="Novikov A."/>
            <person name="Bonch-Osmolovskaya E.A."/>
            <person name="Toshchakov S.V."/>
            <person name="Kublanov I.V."/>
        </authorList>
    </citation>
    <scope>NUCLEOTIDE SEQUENCE [LARGE SCALE GENOMIC DNA]</scope>
    <source>
        <strain evidence="2 3">2918</strain>
    </source>
</reference>
<evidence type="ECO:0000313" key="2">
    <source>
        <dbReference type="EMBL" id="MBA2227536.1"/>
    </source>
</evidence>
<dbReference type="Proteomes" id="UP000542342">
    <property type="component" value="Unassembled WGS sequence"/>
</dbReference>
<comment type="caution">
    <text evidence="2">The sequence shown here is derived from an EMBL/GenBank/DDBJ whole genome shotgun (WGS) entry which is preliminary data.</text>
</comment>
<dbReference type="EMBL" id="JACEFB010000015">
    <property type="protein sequence ID" value="MBA2227536.1"/>
    <property type="molecule type" value="Genomic_DNA"/>
</dbReference>
<protein>
    <submittedName>
        <fullName evidence="2">Uncharacterized protein</fullName>
    </submittedName>
</protein>
<feature type="transmembrane region" description="Helical" evidence="1">
    <location>
        <begin position="57"/>
        <end position="80"/>
    </location>
</feature>
<organism evidence="2 3">
    <name type="scientific">Thermogemmata fonticola</name>
    <dbReference type="NCBI Taxonomy" id="2755323"/>
    <lineage>
        <taxon>Bacteria</taxon>
        <taxon>Pseudomonadati</taxon>
        <taxon>Planctomycetota</taxon>
        <taxon>Planctomycetia</taxon>
        <taxon>Gemmatales</taxon>
        <taxon>Gemmataceae</taxon>
        <taxon>Thermogemmata</taxon>
    </lineage>
</organism>
<proteinExistence type="predicted"/>
<dbReference type="AlphaFoldDB" id="A0A7V8VGI5"/>
<keyword evidence="1" id="KW-1133">Transmembrane helix</keyword>
<feature type="transmembrane region" description="Helical" evidence="1">
    <location>
        <begin position="22"/>
        <end position="45"/>
    </location>
</feature>
<keyword evidence="3" id="KW-1185">Reference proteome</keyword>
<gene>
    <name evidence="2" type="ORF">H0921_15355</name>
</gene>
<sequence length="102" mass="10743">MAESEVQPVHTSAKPGERMKKLGGLLVGLCFACLIIGRAIVTIFFPELQGQGIPPAMWFVLVPIWSLGIIGLVLLLVGWLRGKFAKSGSAAEAGDMSAFSGS</sequence>
<evidence type="ECO:0000313" key="3">
    <source>
        <dbReference type="Proteomes" id="UP000542342"/>
    </source>
</evidence>
<evidence type="ECO:0000256" key="1">
    <source>
        <dbReference type="SAM" id="Phobius"/>
    </source>
</evidence>
<dbReference type="RefSeq" id="WP_194539401.1">
    <property type="nucleotide sequence ID" value="NZ_JACEFB010000015.1"/>
</dbReference>